<keyword evidence="3" id="KW-1185">Reference proteome</keyword>
<evidence type="ECO:0000313" key="2">
    <source>
        <dbReference type="EMBL" id="KAK1947301.1"/>
    </source>
</evidence>
<dbReference type="EMBL" id="JASMQC010000002">
    <property type="protein sequence ID" value="KAK1947301.1"/>
    <property type="molecule type" value="Genomic_DNA"/>
</dbReference>
<sequence>MDSPAEQKYSKWSTRNVVQHGLLRDAGKAFTTVKSHEGVPFVPWKDLSDKMHVGIRGLPKVVRIHFHGERLVVNRNGGTHLTTDPITRTSGTTYLRFEYAILDSRILQFVAHLISDWYNNLFGKLAEEHEKKEKENKEKENKKEEKVEVKFNGTPVEGFCTRLHHLKLLGCTC</sequence>
<protein>
    <submittedName>
        <fullName evidence="2">Uncharacterized protein</fullName>
    </submittedName>
</protein>
<dbReference type="Proteomes" id="UP001259832">
    <property type="component" value="Unassembled WGS sequence"/>
</dbReference>
<keyword evidence="1" id="KW-0175">Coiled coil</keyword>
<feature type="coiled-coil region" evidence="1">
    <location>
        <begin position="122"/>
        <end position="152"/>
    </location>
</feature>
<comment type="caution">
    <text evidence="2">The sequence shown here is derived from an EMBL/GenBank/DDBJ whole genome shotgun (WGS) entry which is preliminary data.</text>
</comment>
<gene>
    <name evidence="2" type="ORF">P3T76_001311</name>
</gene>
<reference evidence="2" key="1">
    <citation type="submission" date="2023-08" db="EMBL/GenBank/DDBJ databases">
        <title>Reference Genome Resource for the Citrus Pathogen Phytophthora citrophthora.</title>
        <authorList>
            <person name="Moller H."/>
            <person name="Coetzee B."/>
            <person name="Rose L.J."/>
            <person name="Van Niekerk J.M."/>
        </authorList>
    </citation>
    <scope>NUCLEOTIDE SEQUENCE</scope>
    <source>
        <strain evidence="2">STE-U-9442</strain>
    </source>
</reference>
<accession>A0AAD9LSR8</accession>
<evidence type="ECO:0000256" key="1">
    <source>
        <dbReference type="SAM" id="Coils"/>
    </source>
</evidence>
<proteinExistence type="predicted"/>
<organism evidence="2 3">
    <name type="scientific">Phytophthora citrophthora</name>
    <dbReference type="NCBI Taxonomy" id="4793"/>
    <lineage>
        <taxon>Eukaryota</taxon>
        <taxon>Sar</taxon>
        <taxon>Stramenopiles</taxon>
        <taxon>Oomycota</taxon>
        <taxon>Peronosporomycetes</taxon>
        <taxon>Peronosporales</taxon>
        <taxon>Peronosporaceae</taxon>
        <taxon>Phytophthora</taxon>
    </lineage>
</organism>
<dbReference type="AlphaFoldDB" id="A0AAD9LSR8"/>
<evidence type="ECO:0000313" key="3">
    <source>
        <dbReference type="Proteomes" id="UP001259832"/>
    </source>
</evidence>
<name>A0AAD9LSR8_9STRA</name>